<protein>
    <recommendedName>
        <fullName evidence="2">Alpha 1,4-glycosyltransferase domain-containing protein</fullName>
    </recommendedName>
</protein>
<keyword evidence="4" id="KW-1185">Reference proteome</keyword>
<dbReference type="PANTHER" id="PTHR47213:SF1">
    <property type="entry name" value="OS07G0567300 PROTEIN"/>
    <property type="match status" value="1"/>
</dbReference>
<feature type="region of interest" description="Disordered" evidence="1">
    <location>
        <begin position="380"/>
        <end position="407"/>
    </location>
</feature>
<dbReference type="InterPro" id="IPR007577">
    <property type="entry name" value="GlycoTrfase_DXD_sugar-bd_CS"/>
</dbReference>
<reference evidence="3 4" key="1">
    <citation type="journal article" date="2023" name="BMC Biotechnol.">
        <title>Vitis rotundifolia cv Carlos genome sequencing.</title>
        <authorList>
            <person name="Huff M."/>
            <person name="Hulse-Kemp A."/>
            <person name="Scheffler B."/>
            <person name="Youngblood R."/>
            <person name="Simpson S."/>
            <person name="Babiker E."/>
            <person name="Staton M."/>
        </authorList>
    </citation>
    <scope>NUCLEOTIDE SEQUENCE [LARGE SCALE GENOMIC DNA]</scope>
    <source>
        <tissue evidence="3">Leaf</tissue>
    </source>
</reference>
<dbReference type="AlphaFoldDB" id="A0AA39AKA5"/>
<dbReference type="Pfam" id="PF04572">
    <property type="entry name" value="Gb3_synth"/>
    <property type="match status" value="1"/>
</dbReference>
<dbReference type="InterPro" id="IPR029044">
    <property type="entry name" value="Nucleotide-diphossugar_trans"/>
</dbReference>
<dbReference type="InterPro" id="IPR044789">
    <property type="entry name" value="Put_A1-4-GlycosylTfrase_plant"/>
</dbReference>
<gene>
    <name evidence="3" type="ORF">PVL29_000165</name>
</gene>
<evidence type="ECO:0000313" key="4">
    <source>
        <dbReference type="Proteomes" id="UP001168098"/>
    </source>
</evidence>
<name>A0AA39AKA5_VITRO</name>
<dbReference type="InterPro" id="IPR007652">
    <property type="entry name" value="A1-4-GlycosylTfrase_dom"/>
</dbReference>
<feature type="compositionally biased region" description="Basic and acidic residues" evidence="1">
    <location>
        <begin position="383"/>
        <end position="407"/>
    </location>
</feature>
<comment type="caution">
    <text evidence="3">The sequence shown here is derived from an EMBL/GenBank/DDBJ whole genome shotgun (WGS) entry which is preliminary data.</text>
</comment>
<accession>A0AA39AKA5</accession>
<evidence type="ECO:0000259" key="2">
    <source>
        <dbReference type="Pfam" id="PF04572"/>
    </source>
</evidence>
<proteinExistence type="predicted"/>
<organism evidence="3 4">
    <name type="scientific">Vitis rotundifolia</name>
    <name type="common">Muscadine grape</name>
    <dbReference type="NCBI Taxonomy" id="103349"/>
    <lineage>
        <taxon>Eukaryota</taxon>
        <taxon>Viridiplantae</taxon>
        <taxon>Streptophyta</taxon>
        <taxon>Embryophyta</taxon>
        <taxon>Tracheophyta</taxon>
        <taxon>Spermatophyta</taxon>
        <taxon>Magnoliopsida</taxon>
        <taxon>eudicotyledons</taxon>
        <taxon>Gunneridae</taxon>
        <taxon>Pentapetalae</taxon>
        <taxon>rosids</taxon>
        <taxon>Vitales</taxon>
        <taxon>Vitaceae</taxon>
        <taxon>Viteae</taxon>
        <taxon>Vitis</taxon>
    </lineage>
</organism>
<dbReference type="Pfam" id="PF04488">
    <property type="entry name" value="Gly_transf_sug"/>
    <property type="match status" value="1"/>
</dbReference>
<dbReference type="Proteomes" id="UP001168098">
    <property type="component" value="Unassembled WGS sequence"/>
</dbReference>
<dbReference type="Gene3D" id="3.90.550.20">
    <property type="match status" value="1"/>
</dbReference>
<feature type="domain" description="Alpha 1,4-glycosyltransferase" evidence="2">
    <location>
        <begin position="591"/>
        <end position="720"/>
    </location>
</feature>
<dbReference type="PANTHER" id="PTHR47213">
    <property type="entry name" value="OS07G0567300 PROTEIN"/>
    <property type="match status" value="1"/>
</dbReference>
<evidence type="ECO:0000256" key="1">
    <source>
        <dbReference type="SAM" id="MobiDB-lite"/>
    </source>
</evidence>
<evidence type="ECO:0000313" key="3">
    <source>
        <dbReference type="EMBL" id="KAJ9707968.1"/>
    </source>
</evidence>
<dbReference type="EMBL" id="JARBHA010000001">
    <property type="protein sequence ID" value="KAJ9707968.1"/>
    <property type="molecule type" value="Genomic_DNA"/>
</dbReference>
<sequence length="721" mass="81549">MLRTLRSRRRPRYGAQVCALIAALLLLLSVTVLHSRLSFSRDSRLSPKVGLGLRFPNSKVPPVDPQNDAVVLDPLTQDSDPGGNSGADDRIDELDVMEEEADQAGLTNEEEILRGVESEDEEVGESRVSGYFFDHVSGVIRRAFDKRSIDQWEDYVGFDVGSGMGDRSKGVFASDDVVVDEEVRRKVGEVDGIEDMLLLKTGRRANPLREGWGPWFDAKSDFLRRDRMFKSNLEVLNPMNNPLLQDPDGIGITSLTRGDRLVQKFLLNEFKKVPFLVKKPLGVSATTNLGSRLVEDGGQVAMKIRDSLNVQKTTLGSDVEGRRTEIRRAERRTLHDSYGFGLDTKKIVDVNEVLNVTTTGNSSYKHDRNETVEYKSVQNISELGHKNGDSKATRLGHKNEDSKARRKSELSGHIYADGKRWGYFPGLHPRLSFSNFMNAFIRKGKCRMRFFMVWNSPPWMFSIRHQRGLESLLSHHRDACVVVFSETIELDFFKDFVEKGFKVAVAMPNLDELLKNTAAHIFASVWFEWRKTNFYSTHYSELVRLAALYKYGGIYLDSDIIVVKPLSSLNNSVGLEDQISGSSLNGAVMVFRKHSPFIMECLNEFYSTYDDTCLKCNGADLLTRVAKNFLSKENASDKQLELLVQPSFIFFPISPHNIARYFTTPATETEKAEQDVLFSKILNESFTFHFWNSLTSALIPEPESLVARLIDHSCIRCSDLL</sequence>
<dbReference type="SUPFAM" id="SSF53448">
    <property type="entry name" value="Nucleotide-diphospho-sugar transferases"/>
    <property type="match status" value="1"/>
</dbReference>